<feature type="domain" description="Peptidase C1A papain C-terminal" evidence="8">
    <location>
        <begin position="117"/>
        <end position="333"/>
    </location>
</feature>
<evidence type="ECO:0000313" key="10">
    <source>
        <dbReference type="EMBL" id="RNA25138.1"/>
    </source>
</evidence>
<accession>A0A3M7RPC7</accession>
<dbReference type="InterPro" id="IPR000668">
    <property type="entry name" value="Peptidase_C1A_C"/>
</dbReference>
<reference evidence="10 11" key="1">
    <citation type="journal article" date="2018" name="Sci. Rep.">
        <title>Genomic signatures of local adaptation to the degree of environmental predictability in rotifers.</title>
        <authorList>
            <person name="Franch-Gras L."/>
            <person name="Hahn C."/>
            <person name="Garcia-Roger E.M."/>
            <person name="Carmona M.J."/>
            <person name="Serra M."/>
            <person name="Gomez A."/>
        </authorList>
    </citation>
    <scope>NUCLEOTIDE SEQUENCE [LARGE SCALE GENOMIC DNA]</scope>
    <source>
        <strain evidence="10">HYR1</strain>
    </source>
</reference>
<evidence type="ECO:0000259" key="8">
    <source>
        <dbReference type="SMART" id="SM00645"/>
    </source>
</evidence>
<sequence>MYLISVAILLFVIHTSLALTAQQLATKWNGFKLSNKRRYSNRLDEALRFQIFKSNLEFIEKHNARADIGEVSYRLAVNQFADMTSHEFSILENGFDHGLFWPSQKSEVFPHNASHKNPSSVDWRGLTTPIKDQGKCGSCWAFATTGVIEALNARKTGLIVPLSEQQLIDCSIPFGNNGCNGGYMNNAFRYIVQNNGLNSEKVYSYSANTGRCRYRSNDKSKIQISSFARIPQGDEQALEQAVAIVGPISIAIDASLPTFQFYSSGIYSDTECKNKFKSLNHAVVLVGYGLEGNNSYWLIRNSWGSNWGTQGYMRIAKGNDNLCGVATESSYPIL</sequence>
<dbReference type="FunFam" id="3.90.70.10:FF:000006">
    <property type="entry name" value="Cathepsin S"/>
    <property type="match status" value="1"/>
</dbReference>
<feature type="signal peptide" evidence="7">
    <location>
        <begin position="1"/>
        <end position="18"/>
    </location>
</feature>
<evidence type="ECO:0000313" key="11">
    <source>
        <dbReference type="Proteomes" id="UP000276133"/>
    </source>
</evidence>
<dbReference type="AlphaFoldDB" id="A0A3M7RPC7"/>
<dbReference type="Proteomes" id="UP000276133">
    <property type="component" value="Unassembled WGS sequence"/>
</dbReference>
<evidence type="ECO:0000256" key="2">
    <source>
        <dbReference type="ARBA" id="ARBA00022670"/>
    </source>
</evidence>
<dbReference type="PROSITE" id="PS00139">
    <property type="entry name" value="THIOL_PROTEASE_CYS"/>
    <property type="match status" value="1"/>
</dbReference>
<keyword evidence="11" id="KW-1185">Reference proteome</keyword>
<dbReference type="InterPro" id="IPR025660">
    <property type="entry name" value="Pept_his_AS"/>
</dbReference>
<dbReference type="STRING" id="10195.A0A3M7RPC7"/>
<comment type="similarity">
    <text evidence="1">Belongs to the peptidase C1 family.</text>
</comment>
<dbReference type="InterPro" id="IPR039417">
    <property type="entry name" value="Peptidase_C1A_papain-like"/>
</dbReference>
<keyword evidence="2" id="KW-0645">Protease</keyword>
<keyword evidence="6" id="KW-1015">Disulfide bond</keyword>
<evidence type="ECO:0000256" key="3">
    <source>
        <dbReference type="ARBA" id="ARBA00022801"/>
    </source>
</evidence>
<keyword evidence="4" id="KW-0788">Thiol protease</keyword>
<feature type="chain" id="PRO_5018611383" evidence="7">
    <location>
        <begin position="19"/>
        <end position="334"/>
    </location>
</feature>
<dbReference type="SUPFAM" id="SSF54001">
    <property type="entry name" value="Cysteine proteinases"/>
    <property type="match status" value="1"/>
</dbReference>
<gene>
    <name evidence="10" type="ORF">BpHYR1_047125</name>
</gene>
<dbReference type="PRINTS" id="PR00705">
    <property type="entry name" value="PAPAIN"/>
</dbReference>
<dbReference type="CDD" id="cd02248">
    <property type="entry name" value="Peptidase_C1A"/>
    <property type="match status" value="1"/>
</dbReference>
<dbReference type="InterPro" id="IPR013128">
    <property type="entry name" value="Peptidase_C1A"/>
</dbReference>
<evidence type="ECO:0000256" key="1">
    <source>
        <dbReference type="ARBA" id="ARBA00008455"/>
    </source>
</evidence>
<name>A0A3M7RPC7_BRAPC</name>
<dbReference type="PROSITE" id="PS00639">
    <property type="entry name" value="THIOL_PROTEASE_HIS"/>
    <property type="match status" value="1"/>
</dbReference>
<dbReference type="GO" id="GO:0008234">
    <property type="term" value="F:cysteine-type peptidase activity"/>
    <property type="evidence" value="ECO:0007669"/>
    <property type="project" value="UniProtKB-KW"/>
</dbReference>
<dbReference type="InterPro" id="IPR000169">
    <property type="entry name" value="Pept_cys_AS"/>
</dbReference>
<evidence type="ECO:0000256" key="6">
    <source>
        <dbReference type="ARBA" id="ARBA00023157"/>
    </source>
</evidence>
<dbReference type="Gene3D" id="3.90.70.10">
    <property type="entry name" value="Cysteine proteinases"/>
    <property type="match status" value="1"/>
</dbReference>
<dbReference type="OrthoDB" id="10253408at2759"/>
<dbReference type="InterPro" id="IPR038765">
    <property type="entry name" value="Papain-like_cys_pep_sf"/>
</dbReference>
<dbReference type="Pfam" id="PF08246">
    <property type="entry name" value="Inhibitor_I29"/>
    <property type="match status" value="1"/>
</dbReference>
<feature type="domain" description="Cathepsin propeptide inhibitor" evidence="9">
    <location>
        <begin position="28"/>
        <end position="88"/>
    </location>
</feature>
<evidence type="ECO:0000256" key="5">
    <source>
        <dbReference type="ARBA" id="ARBA00023145"/>
    </source>
</evidence>
<dbReference type="EMBL" id="REGN01002971">
    <property type="protein sequence ID" value="RNA25138.1"/>
    <property type="molecule type" value="Genomic_DNA"/>
</dbReference>
<dbReference type="PROSITE" id="PS00640">
    <property type="entry name" value="THIOL_PROTEASE_ASN"/>
    <property type="match status" value="1"/>
</dbReference>
<keyword evidence="7" id="KW-0732">Signal</keyword>
<evidence type="ECO:0000256" key="4">
    <source>
        <dbReference type="ARBA" id="ARBA00022807"/>
    </source>
</evidence>
<dbReference type="PANTHER" id="PTHR12411">
    <property type="entry name" value="CYSTEINE PROTEASE FAMILY C1-RELATED"/>
    <property type="match status" value="1"/>
</dbReference>
<dbReference type="SMART" id="SM00645">
    <property type="entry name" value="Pept_C1"/>
    <property type="match status" value="1"/>
</dbReference>
<keyword evidence="3" id="KW-0378">Hydrolase</keyword>
<dbReference type="Pfam" id="PF00112">
    <property type="entry name" value="Peptidase_C1"/>
    <property type="match status" value="1"/>
</dbReference>
<comment type="caution">
    <text evidence="10">The sequence shown here is derived from an EMBL/GenBank/DDBJ whole genome shotgun (WGS) entry which is preliminary data.</text>
</comment>
<evidence type="ECO:0000256" key="7">
    <source>
        <dbReference type="SAM" id="SignalP"/>
    </source>
</evidence>
<dbReference type="GO" id="GO:0006508">
    <property type="term" value="P:proteolysis"/>
    <property type="evidence" value="ECO:0007669"/>
    <property type="project" value="UniProtKB-KW"/>
</dbReference>
<proteinExistence type="inferred from homology"/>
<keyword evidence="5" id="KW-0865">Zymogen</keyword>
<evidence type="ECO:0000259" key="9">
    <source>
        <dbReference type="SMART" id="SM00848"/>
    </source>
</evidence>
<protein>
    <submittedName>
        <fullName evidence="10">Cathepsin L</fullName>
    </submittedName>
</protein>
<dbReference type="InterPro" id="IPR025661">
    <property type="entry name" value="Pept_asp_AS"/>
</dbReference>
<dbReference type="SMART" id="SM00848">
    <property type="entry name" value="Inhibitor_I29"/>
    <property type="match status" value="1"/>
</dbReference>
<organism evidence="10 11">
    <name type="scientific">Brachionus plicatilis</name>
    <name type="common">Marine rotifer</name>
    <name type="synonym">Brachionus muelleri</name>
    <dbReference type="NCBI Taxonomy" id="10195"/>
    <lineage>
        <taxon>Eukaryota</taxon>
        <taxon>Metazoa</taxon>
        <taxon>Spiralia</taxon>
        <taxon>Gnathifera</taxon>
        <taxon>Rotifera</taxon>
        <taxon>Eurotatoria</taxon>
        <taxon>Monogononta</taxon>
        <taxon>Pseudotrocha</taxon>
        <taxon>Ploima</taxon>
        <taxon>Brachionidae</taxon>
        <taxon>Brachionus</taxon>
    </lineage>
</organism>
<dbReference type="InterPro" id="IPR013201">
    <property type="entry name" value="Prot_inhib_I29"/>
</dbReference>